<dbReference type="EMBL" id="UINC01086168">
    <property type="protein sequence ID" value="SVC34385.1"/>
    <property type="molecule type" value="Genomic_DNA"/>
</dbReference>
<sequence>MSVSKTLMAKTNIPDQFPYEFGIYDLGEFLACINMFDNPTLAFDDNKKHLIITDGITTFKYFFSDKDILTIPTKDIDLECDDVKFTLTHDQLTQLRKASATLRTNQLSVRMSNTGSQFIEAVVVDKTNPTSNQFTLNVPSCSINTTAEFDFVFDMNNFKFINSDSYEFGIDKKLIASVMAGDTKYWIALDKTTTYKE</sequence>
<dbReference type="InterPro" id="IPR046938">
    <property type="entry name" value="DNA_clamp_sf"/>
</dbReference>
<dbReference type="GO" id="GO:0039693">
    <property type="term" value="P:viral DNA genome replication"/>
    <property type="evidence" value="ECO:0007669"/>
    <property type="project" value="InterPro"/>
</dbReference>
<protein>
    <submittedName>
        <fullName evidence="1">Uncharacterized protein</fullName>
    </submittedName>
</protein>
<accession>A0A382LET8</accession>
<organism evidence="1">
    <name type="scientific">marine metagenome</name>
    <dbReference type="NCBI Taxonomy" id="408172"/>
    <lineage>
        <taxon>unclassified sequences</taxon>
        <taxon>metagenomes</taxon>
        <taxon>ecological metagenomes</taxon>
    </lineage>
</organism>
<name>A0A382LET8_9ZZZZ</name>
<gene>
    <name evidence="1" type="ORF">METZ01_LOCUS287239</name>
</gene>
<evidence type="ECO:0000313" key="1">
    <source>
        <dbReference type="EMBL" id="SVC34385.1"/>
    </source>
</evidence>
<dbReference type="SUPFAM" id="SSF55979">
    <property type="entry name" value="DNA clamp"/>
    <property type="match status" value="2"/>
</dbReference>
<dbReference type="AlphaFoldDB" id="A0A382LET8"/>
<reference evidence="1" key="1">
    <citation type="submission" date="2018-05" db="EMBL/GenBank/DDBJ databases">
        <authorList>
            <person name="Lanie J.A."/>
            <person name="Ng W.-L."/>
            <person name="Kazmierczak K.M."/>
            <person name="Andrzejewski T.M."/>
            <person name="Davidsen T.M."/>
            <person name="Wayne K.J."/>
            <person name="Tettelin H."/>
            <person name="Glass J.I."/>
            <person name="Rusch D."/>
            <person name="Podicherti R."/>
            <person name="Tsui H.-C.T."/>
            <person name="Winkler M.E."/>
        </authorList>
    </citation>
    <scope>NUCLEOTIDE SEQUENCE</scope>
</reference>
<proteinExistence type="predicted"/>
<dbReference type="Gene3D" id="3.70.10.10">
    <property type="match status" value="1"/>
</dbReference>